<dbReference type="FunFam" id="3.30.930.10:FF:000293">
    <property type="entry name" value="Uncharacterized protein"/>
    <property type="match status" value="1"/>
</dbReference>
<name>A0A8S1LW26_9CILI</name>
<gene>
    <name evidence="9" type="ORF">PSON_ATCC_30995.1.T0300048</name>
</gene>
<keyword evidence="6" id="KW-0175">Coiled coil</keyword>
<dbReference type="GO" id="GO:0003723">
    <property type="term" value="F:RNA binding"/>
    <property type="evidence" value="ECO:0007669"/>
    <property type="project" value="TreeGrafter"/>
</dbReference>
<keyword evidence="10" id="KW-1185">Reference proteome</keyword>
<evidence type="ECO:0000256" key="6">
    <source>
        <dbReference type="SAM" id="Coils"/>
    </source>
</evidence>
<evidence type="ECO:0000259" key="8">
    <source>
        <dbReference type="PROSITE" id="PS50862"/>
    </source>
</evidence>
<proteinExistence type="inferred from homology"/>
<reference evidence="9" key="1">
    <citation type="submission" date="2021-01" db="EMBL/GenBank/DDBJ databases">
        <authorList>
            <consortium name="Genoscope - CEA"/>
            <person name="William W."/>
        </authorList>
    </citation>
    <scope>NUCLEOTIDE SEQUENCE</scope>
</reference>
<dbReference type="GO" id="GO:0005524">
    <property type="term" value="F:ATP binding"/>
    <property type="evidence" value="ECO:0007669"/>
    <property type="project" value="InterPro"/>
</dbReference>
<feature type="compositionally biased region" description="Low complexity" evidence="7">
    <location>
        <begin position="62"/>
        <end position="72"/>
    </location>
</feature>
<dbReference type="GO" id="GO:0017101">
    <property type="term" value="C:aminoacyl-tRNA synthetase multienzyme complex"/>
    <property type="evidence" value="ECO:0007669"/>
    <property type="project" value="TreeGrafter"/>
</dbReference>
<evidence type="ECO:0000313" key="10">
    <source>
        <dbReference type="Proteomes" id="UP000692954"/>
    </source>
</evidence>
<evidence type="ECO:0000313" key="9">
    <source>
        <dbReference type="EMBL" id="CAD8072948.1"/>
    </source>
</evidence>
<dbReference type="InterPro" id="IPR004365">
    <property type="entry name" value="NA-bd_OB_tRNA"/>
</dbReference>
<sequence length="583" mass="68298">MIIRQLKLFNTFIRPIQFRFIFQQKNKFFQMSVQQDQVEKSKKQQQREKKEAEKAQKKLEHQQGQQQQQQQQQQVQEEDNCVGKYGDLQMIQSQERTNRKWIKVGDVDQTMVGQVILVRARIHNSRVKGKLAFLVLRDNYNTIQVVAEKGEFASTLMLKYISGIPLESVVDIEALVKQPHKEILSCTQKVELEVRTIKVVSRSQPMLPFQIEDASRRITDFEDGVQDIKQEEVQQKQEIQQKQDKNEKQEKQQIQVMLKTRLDNRVIDLRTPAKQAIFRVQSGIGLLFREFLVENGFIEIHTPKLIGGTSEGGTNVFKLKYFNQDACLAQSPQLYKQMCLMADYDRVFEVAPVFRAENSNTHRHQCEFISMDIEMVIKEHFTELLDLMGDLCIYMFKGIEKRYQKEIEIISQQFPFEPFKIPEPVLKLTFEEGVKMLHEAGVNQDPNDDLDTTNEKTLGKLVREKYGTDFYILHRYPKKARPFYTMPCHDDPNYTLSYDFFMRGEEIVSGAQRVHDPELLIKQIKEKGIAVEPLMDYINSFRYGAYPHGGCAFGLERVAFLYFNLKNIRNACMFPRDPVRLFP</sequence>
<dbReference type="Proteomes" id="UP000692954">
    <property type="component" value="Unassembled WGS sequence"/>
</dbReference>
<evidence type="ECO:0000256" key="1">
    <source>
        <dbReference type="ARBA" id="ARBA00022490"/>
    </source>
</evidence>
<dbReference type="PROSITE" id="PS50862">
    <property type="entry name" value="AA_TRNA_LIGASE_II"/>
    <property type="match status" value="1"/>
</dbReference>
<dbReference type="InterPro" id="IPR004523">
    <property type="entry name" value="Asp-tRNA_synthase_2"/>
</dbReference>
<dbReference type="HAMAP" id="MF_02075">
    <property type="entry name" value="Asp_tRNA_synth_type2"/>
    <property type="match status" value="1"/>
</dbReference>
<accession>A0A8S1LW26</accession>
<dbReference type="AlphaFoldDB" id="A0A8S1LW26"/>
<dbReference type="PANTHER" id="PTHR43450:SF1">
    <property type="entry name" value="ASPARTATE--TRNA LIGASE, CYTOPLASMIC"/>
    <property type="match status" value="1"/>
</dbReference>
<dbReference type="EMBL" id="CAJJDN010000030">
    <property type="protein sequence ID" value="CAD8072948.1"/>
    <property type="molecule type" value="Genomic_DNA"/>
</dbReference>
<keyword evidence="2" id="KW-0436">Ligase</keyword>
<keyword evidence="1" id="KW-0963">Cytoplasm</keyword>
<dbReference type="CDD" id="cd00776">
    <property type="entry name" value="AsxRS_core"/>
    <property type="match status" value="1"/>
</dbReference>
<protein>
    <recommendedName>
        <fullName evidence="5">Aspartyl-tRNA synthetase</fullName>
    </recommendedName>
</protein>
<dbReference type="InterPro" id="IPR004364">
    <property type="entry name" value="Aa-tRNA-synt_II"/>
</dbReference>
<evidence type="ECO:0000256" key="5">
    <source>
        <dbReference type="ARBA" id="ARBA00033155"/>
    </source>
</evidence>
<feature type="region of interest" description="Disordered" evidence="7">
    <location>
        <begin position="39"/>
        <end position="72"/>
    </location>
</feature>
<feature type="domain" description="Aminoacyl-transfer RNA synthetases class-II family profile" evidence="8">
    <location>
        <begin position="278"/>
        <end position="583"/>
    </location>
</feature>
<keyword evidence="4" id="KW-0067">ATP-binding</keyword>
<dbReference type="GO" id="GO:0004815">
    <property type="term" value="F:aspartate-tRNA ligase activity"/>
    <property type="evidence" value="ECO:0007669"/>
    <property type="project" value="InterPro"/>
</dbReference>
<dbReference type="GO" id="GO:0005829">
    <property type="term" value="C:cytosol"/>
    <property type="evidence" value="ECO:0007669"/>
    <property type="project" value="TreeGrafter"/>
</dbReference>
<organism evidence="9 10">
    <name type="scientific">Paramecium sonneborni</name>
    <dbReference type="NCBI Taxonomy" id="65129"/>
    <lineage>
        <taxon>Eukaryota</taxon>
        <taxon>Sar</taxon>
        <taxon>Alveolata</taxon>
        <taxon>Ciliophora</taxon>
        <taxon>Intramacronucleata</taxon>
        <taxon>Oligohymenophorea</taxon>
        <taxon>Peniculida</taxon>
        <taxon>Parameciidae</taxon>
        <taxon>Paramecium</taxon>
    </lineage>
</organism>
<dbReference type="FunFam" id="2.40.50.140:FF:000132">
    <property type="entry name" value="Aspartyl-tRNA synthetase, cytoplasmic"/>
    <property type="match status" value="1"/>
</dbReference>
<evidence type="ECO:0000256" key="3">
    <source>
        <dbReference type="ARBA" id="ARBA00022741"/>
    </source>
</evidence>
<dbReference type="GO" id="GO:0006422">
    <property type="term" value="P:aspartyl-tRNA aminoacylation"/>
    <property type="evidence" value="ECO:0007669"/>
    <property type="project" value="InterPro"/>
</dbReference>
<evidence type="ECO:0000256" key="4">
    <source>
        <dbReference type="ARBA" id="ARBA00022840"/>
    </source>
</evidence>
<dbReference type="InterPro" id="IPR006195">
    <property type="entry name" value="aa-tRNA-synth_II"/>
</dbReference>
<dbReference type="NCBIfam" id="TIGR00458">
    <property type="entry name" value="aspS_nondisc"/>
    <property type="match status" value="1"/>
</dbReference>
<evidence type="ECO:0000256" key="7">
    <source>
        <dbReference type="SAM" id="MobiDB-lite"/>
    </source>
</evidence>
<dbReference type="PANTHER" id="PTHR43450">
    <property type="entry name" value="ASPARTYL-TRNA SYNTHETASE"/>
    <property type="match status" value="1"/>
</dbReference>
<dbReference type="OrthoDB" id="296970at2759"/>
<evidence type="ECO:0000256" key="2">
    <source>
        <dbReference type="ARBA" id="ARBA00022598"/>
    </source>
</evidence>
<keyword evidence="3" id="KW-0547">Nucleotide-binding</keyword>
<dbReference type="CDD" id="cd04320">
    <property type="entry name" value="AspRS_cyto_N"/>
    <property type="match status" value="1"/>
</dbReference>
<dbReference type="Pfam" id="PF00152">
    <property type="entry name" value="tRNA-synt_2"/>
    <property type="match status" value="1"/>
</dbReference>
<dbReference type="NCBIfam" id="NF003483">
    <property type="entry name" value="PRK05159.1"/>
    <property type="match status" value="1"/>
</dbReference>
<comment type="caution">
    <text evidence="9">The sequence shown here is derived from an EMBL/GenBank/DDBJ whole genome shotgun (WGS) entry which is preliminary data.</text>
</comment>
<dbReference type="Pfam" id="PF01336">
    <property type="entry name" value="tRNA_anti-codon"/>
    <property type="match status" value="1"/>
</dbReference>
<feature type="coiled-coil region" evidence="6">
    <location>
        <begin position="211"/>
        <end position="252"/>
    </location>
</feature>
<feature type="compositionally biased region" description="Basic and acidic residues" evidence="7">
    <location>
        <begin position="39"/>
        <end position="61"/>
    </location>
</feature>